<organism evidence="2 3">
    <name type="scientific">Sinorhizobium fredii (strain USDA 257)</name>
    <dbReference type="NCBI Taxonomy" id="1185652"/>
    <lineage>
        <taxon>Bacteria</taxon>
        <taxon>Pseudomonadati</taxon>
        <taxon>Pseudomonadota</taxon>
        <taxon>Alphaproteobacteria</taxon>
        <taxon>Hyphomicrobiales</taxon>
        <taxon>Rhizobiaceae</taxon>
        <taxon>Sinorhizobium/Ensifer group</taxon>
        <taxon>Sinorhizobium</taxon>
    </lineage>
</organism>
<dbReference type="HOGENOM" id="CLU_2261954_0_0_5"/>
<name>I3X8F6_SINF2</name>
<feature type="compositionally biased region" description="Basic and acidic residues" evidence="1">
    <location>
        <begin position="60"/>
        <end position="73"/>
    </location>
</feature>
<dbReference type="Proteomes" id="UP000006180">
    <property type="component" value="Chromosome"/>
</dbReference>
<accession>I3X8F6</accession>
<evidence type="ECO:0000313" key="3">
    <source>
        <dbReference type="Proteomes" id="UP000006180"/>
    </source>
</evidence>
<feature type="compositionally biased region" description="Low complexity" evidence="1">
    <location>
        <begin position="35"/>
        <end position="53"/>
    </location>
</feature>
<reference evidence="2 3" key="1">
    <citation type="journal article" date="2012" name="J. Bacteriol.">
        <title>Complete genome sequence of the broad-host-range strain Sinorhizobium fredii USDA257.</title>
        <authorList>
            <person name="Schuldes J."/>
            <person name="Rodriguez Orbegoso M."/>
            <person name="Schmeisser C."/>
            <person name="Krishnan H.B."/>
            <person name="Daniel R."/>
            <person name="Streit W.R."/>
        </authorList>
    </citation>
    <scope>NUCLEOTIDE SEQUENCE [LARGE SCALE GENOMIC DNA]</scope>
    <source>
        <strain evidence="2 3">USDA 257</strain>
    </source>
</reference>
<evidence type="ECO:0000256" key="1">
    <source>
        <dbReference type="SAM" id="MobiDB-lite"/>
    </source>
</evidence>
<proteinExistence type="predicted"/>
<evidence type="ECO:0000313" key="2">
    <source>
        <dbReference type="EMBL" id="AFL52162.1"/>
    </source>
</evidence>
<dbReference type="KEGG" id="sfd:USDA257_c36050"/>
<sequence length="103" mass="11388">MDEPMRRLRRVLFVRLPGTRHRRLFAEPAMLALRSPRQASRAAQAEGQGEGQATRSKAAARAESEGVHGEQRHPVHTANPEPPIRATGGSAMTDLEAEREEAR</sequence>
<dbReference type="STRING" id="1185652.USDA257_c36050"/>
<feature type="region of interest" description="Disordered" evidence="1">
    <location>
        <begin position="35"/>
        <end position="103"/>
    </location>
</feature>
<gene>
    <name evidence="2" type="ORF">USDA257_c36050</name>
</gene>
<dbReference type="EMBL" id="CP003563">
    <property type="protein sequence ID" value="AFL52162.1"/>
    <property type="molecule type" value="Genomic_DNA"/>
</dbReference>
<protein>
    <submittedName>
        <fullName evidence="2">Uncharacterized protein</fullName>
    </submittedName>
</protein>
<dbReference type="AlphaFoldDB" id="I3X8F6"/>